<keyword evidence="3" id="KW-1185">Reference proteome</keyword>
<reference evidence="2 3" key="1">
    <citation type="submission" date="2019-01" db="EMBL/GenBank/DDBJ databases">
        <title>Genome sequencing of strain 2JSPR-7.</title>
        <authorList>
            <person name="Heo J."/>
            <person name="Kim S.-J."/>
            <person name="Kim J.-S."/>
            <person name="Hong S.-B."/>
            <person name="Kwon S.-W."/>
        </authorList>
    </citation>
    <scope>NUCLEOTIDE SEQUENCE [LARGE SCALE GENOMIC DNA]</scope>
    <source>
        <strain evidence="2 3">2JSPR-7</strain>
    </source>
</reference>
<dbReference type="Pfam" id="PF11222">
    <property type="entry name" value="DUF3017"/>
    <property type="match status" value="1"/>
</dbReference>
<keyword evidence="1" id="KW-0472">Membrane</keyword>
<organism evidence="2 3">
    <name type="scientific">Xylanimonas allomyrinae</name>
    <dbReference type="NCBI Taxonomy" id="2509459"/>
    <lineage>
        <taxon>Bacteria</taxon>
        <taxon>Bacillati</taxon>
        <taxon>Actinomycetota</taxon>
        <taxon>Actinomycetes</taxon>
        <taxon>Micrococcales</taxon>
        <taxon>Promicromonosporaceae</taxon>
        <taxon>Xylanimonas</taxon>
    </lineage>
</organism>
<feature type="transmembrane region" description="Helical" evidence="1">
    <location>
        <begin position="52"/>
        <end position="75"/>
    </location>
</feature>
<name>A0A4V0YEP7_9MICO</name>
<gene>
    <name evidence="2" type="ORF">ET495_16340</name>
</gene>
<dbReference type="OrthoDB" id="9981279at2"/>
<accession>A0A4V0YEP7</accession>
<protein>
    <submittedName>
        <fullName evidence="2">DUF3017 domain-containing protein</fullName>
    </submittedName>
</protein>
<dbReference type="Proteomes" id="UP000291758">
    <property type="component" value="Chromosome"/>
</dbReference>
<sequence length="76" mass="7509">MLGVLLAAVLGALVSAQLGALTIAVTLAVVGTWRAVAPRTSSAVGIAVRSKAFDVVMCFAAAVAIGLLALTVPYLG</sequence>
<keyword evidence="1" id="KW-0812">Transmembrane</keyword>
<dbReference type="InterPro" id="IPR021385">
    <property type="entry name" value="DUF3017"/>
</dbReference>
<dbReference type="EMBL" id="CP035495">
    <property type="protein sequence ID" value="QAY64951.1"/>
    <property type="molecule type" value="Genomic_DNA"/>
</dbReference>
<dbReference type="KEGG" id="xyl:ET495_16340"/>
<dbReference type="AlphaFoldDB" id="A0A4V0YEP7"/>
<evidence type="ECO:0000313" key="2">
    <source>
        <dbReference type="EMBL" id="QAY64951.1"/>
    </source>
</evidence>
<evidence type="ECO:0000313" key="3">
    <source>
        <dbReference type="Proteomes" id="UP000291758"/>
    </source>
</evidence>
<keyword evidence="1" id="KW-1133">Transmembrane helix</keyword>
<proteinExistence type="predicted"/>
<evidence type="ECO:0000256" key="1">
    <source>
        <dbReference type="SAM" id="Phobius"/>
    </source>
</evidence>